<comment type="caution">
    <text evidence="1">The sequence shown here is derived from an EMBL/GenBank/DDBJ whole genome shotgun (WGS) entry which is preliminary data.</text>
</comment>
<proteinExistence type="predicted"/>
<keyword evidence="2" id="KW-1185">Reference proteome</keyword>
<dbReference type="AlphaFoldDB" id="A0A498JLD7"/>
<organism evidence="1 2">
    <name type="scientific">Malus domestica</name>
    <name type="common">Apple</name>
    <name type="synonym">Pyrus malus</name>
    <dbReference type="NCBI Taxonomy" id="3750"/>
    <lineage>
        <taxon>Eukaryota</taxon>
        <taxon>Viridiplantae</taxon>
        <taxon>Streptophyta</taxon>
        <taxon>Embryophyta</taxon>
        <taxon>Tracheophyta</taxon>
        <taxon>Spermatophyta</taxon>
        <taxon>Magnoliopsida</taxon>
        <taxon>eudicotyledons</taxon>
        <taxon>Gunneridae</taxon>
        <taxon>Pentapetalae</taxon>
        <taxon>rosids</taxon>
        <taxon>fabids</taxon>
        <taxon>Rosales</taxon>
        <taxon>Rosaceae</taxon>
        <taxon>Amygdaloideae</taxon>
        <taxon>Maleae</taxon>
        <taxon>Malus</taxon>
    </lineage>
</organism>
<name>A0A498JLD7_MALDO</name>
<dbReference type="Proteomes" id="UP000290289">
    <property type="component" value="Chromosome 6"/>
</dbReference>
<gene>
    <name evidence="1" type="ORF">DVH24_008167</name>
</gene>
<dbReference type="EMBL" id="RDQH01000332">
    <property type="protein sequence ID" value="RXH95667.1"/>
    <property type="molecule type" value="Genomic_DNA"/>
</dbReference>
<sequence length="108" mass="11909">MSVARSANQRLMLTRTPLQNDLHVLLIFWNMTEVLDHKLGCRHGKVVRCIGKAQVRETGASSSRSITGHVIALTEEVTTLKSQLAAQQVAWEAETVARQAEITAQLST</sequence>
<reference evidence="1 2" key="1">
    <citation type="submission" date="2018-10" db="EMBL/GenBank/DDBJ databases">
        <title>A high-quality apple genome assembly.</title>
        <authorList>
            <person name="Hu J."/>
        </authorList>
    </citation>
    <scope>NUCLEOTIDE SEQUENCE [LARGE SCALE GENOMIC DNA]</scope>
    <source>
        <strain evidence="2">cv. HFTH1</strain>
        <tissue evidence="1">Young leaf</tissue>
    </source>
</reference>
<evidence type="ECO:0000313" key="2">
    <source>
        <dbReference type="Proteomes" id="UP000290289"/>
    </source>
</evidence>
<evidence type="ECO:0000313" key="1">
    <source>
        <dbReference type="EMBL" id="RXH95667.1"/>
    </source>
</evidence>
<accession>A0A498JLD7</accession>
<protein>
    <submittedName>
        <fullName evidence="1">Uncharacterized protein</fullName>
    </submittedName>
</protein>